<accession>A0A432V0M5</accession>
<keyword evidence="3" id="KW-1185">Reference proteome</keyword>
<dbReference type="OrthoDB" id="6555107at2"/>
<dbReference type="EMBL" id="RKST01000034">
    <property type="protein sequence ID" value="RUM95648.1"/>
    <property type="molecule type" value="Genomic_DNA"/>
</dbReference>
<evidence type="ECO:0000256" key="1">
    <source>
        <dbReference type="SAM" id="SignalP"/>
    </source>
</evidence>
<dbReference type="RefSeq" id="WP_128628504.1">
    <property type="nucleotide sequence ID" value="NZ_RKST01000034.1"/>
</dbReference>
<evidence type="ECO:0000313" key="3">
    <source>
        <dbReference type="Proteomes" id="UP000281647"/>
    </source>
</evidence>
<sequence>MRFARRLLPLITLGLLASTSAYAADAVSPVTPEMVEAEAGGWTFAVSPYFWAAGLSGDVAQFGLPTTIHVSADFSDILDNLEFGAMAIGEARYDRYSIFGDIIYAKLSSDSATSRGVFAERVDVTSETFAGLFGAGYSVLTDERSYLDVVAGARVWDVNTEISLTGGILDGRSVSDGQTWVDGMVGMRGRYDINENFYLTGWGLVGAGDADVDWDVAAAIGYRFNDTFSALLGYRALGVDYDKDGFIFDVVQQGPIMGLVVHF</sequence>
<evidence type="ECO:0000313" key="2">
    <source>
        <dbReference type="EMBL" id="RUM95648.1"/>
    </source>
</evidence>
<keyword evidence="1" id="KW-0732">Signal</keyword>
<dbReference type="Proteomes" id="UP000281647">
    <property type="component" value="Unassembled WGS sequence"/>
</dbReference>
<proteinExistence type="predicted"/>
<dbReference type="AlphaFoldDB" id="A0A432V0M5"/>
<evidence type="ECO:0008006" key="4">
    <source>
        <dbReference type="Google" id="ProtNLM"/>
    </source>
</evidence>
<reference evidence="2 3" key="1">
    <citation type="submission" date="2018-11" db="EMBL/GenBank/DDBJ databases">
        <title>Pseudaminobacter arsenicus sp. nov., an arsenic-resistant bacterium isolated from arsenic-rich aquifers.</title>
        <authorList>
            <person name="Mu Y."/>
        </authorList>
    </citation>
    <scope>NUCLEOTIDE SEQUENCE [LARGE SCALE GENOMIC DNA]</scope>
    <source>
        <strain evidence="2 3">CB3</strain>
    </source>
</reference>
<feature type="chain" id="PRO_5019022993" description="Porin family protein" evidence="1">
    <location>
        <begin position="24"/>
        <end position="263"/>
    </location>
</feature>
<organism evidence="2 3">
    <name type="scientific">Borborobacter arsenicus</name>
    <dbReference type="NCBI Taxonomy" id="1851146"/>
    <lineage>
        <taxon>Bacteria</taxon>
        <taxon>Pseudomonadati</taxon>
        <taxon>Pseudomonadota</taxon>
        <taxon>Alphaproteobacteria</taxon>
        <taxon>Hyphomicrobiales</taxon>
        <taxon>Phyllobacteriaceae</taxon>
        <taxon>Borborobacter</taxon>
    </lineage>
</organism>
<name>A0A432V0M5_9HYPH</name>
<protein>
    <recommendedName>
        <fullName evidence="4">Porin family protein</fullName>
    </recommendedName>
</protein>
<comment type="caution">
    <text evidence="2">The sequence shown here is derived from an EMBL/GenBank/DDBJ whole genome shotgun (WGS) entry which is preliminary data.</text>
</comment>
<feature type="signal peptide" evidence="1">
    <location>
        <begin position="1"/>
        <end position="23"/>
    </location>
</feature>
<gene>
    <name evidence="2" type="ORF">EET67_22105</name>
</gene>